<dbReference type="RefSeq" id="WP_110516477.1">
    <property type="nucleotide sequence ID" value="NZ_PDOF01000001.1"/>
</dbReference>
<dbReference type="InterPro" id="IPR022138">
    <property type="entry name" value="DUF3670"/>
</dbReference>
<evidence type="ECO:0000259" key="3">
    <source>
        <dbReference type="PROSITE" id="PS51194"/>
    </source>
</evidence>
<dbReference type="Proteomes" id="UP000248066">
    <property type="component" value="Unassembled WGS sequence"/>
</dbReference>
<dbReference type="InterPro" id="IPR001650">
    <property type="entry name" value="Helicase_C-like"/>
</dbReference>
<evidence type="ECO:0008006" key="6">
    <source>
        <dbReference type="Google" id="ProtNLM"/>
    </source>
</evidence>
<dbReference type="PROSITE" id="PS51192">
    <property type="entry name" value="HELICASE_ATP_BIND_1"/>
    <property type="match status" value="1"/>
</dbReference>
<dbReference type="InterPro" id="IPR027417">
    <property type="entry name" value="P-loop_NTPase"/>
</dbReference>
<dbReference type="PROSITE" id="PS51194">
    <property type="entry name" value="HELICASE_CTER"/>
    <property type="match status" value="1"/>
</dbReference>
<dbReference type="SUPFAM" id="SSF52540">
    <property type="entry name" value="P-loop containing nucleoside triphosphate hydrolases"/>
    <property type="match status" value="2"/>
</dbReference>
<dbReference type="PANTHER" id="PTHR10799">
    <property type="entry name" value="SNF2/RAD54 HELICASE FAMILY"/>
    <property type="match status" value="1"/>
</dbReference>
<dbReference type="EMBL" id="PDOF01000001">
    <property type="protein sequence ID" value="PYZ97418.1"/>
    <property type="molecule type" value="Genomic_DNA"/>
</dbReference>
<reference evidence="4 5" key="1">
    <citation type="submission" date="2017-10" db="EMBL/GenBank/DDBJ databases">
        <title>Bacillus sp. nov., a halophilic bacterium isolated from a Yangshapao Lake.</title>
        <authorList>
            <person name="Wang H."/>
        </authorList>
    </citation>
    <scope>NUCLEOTIDE SEQUENCE [LARGE SCALE GENOMIC DNA]</scope>
    <source>
        <strain evidence="4 5">YSP-3</strain>
    </source>
</reference>
<dbReference type="AlphaFoldDB" id="A0A2W0HUS6"/>
<evidence type="ECO:0000313" key="4">
    <source>
        <dbReference type="EMBL" id="PYZ97418.1"/>
    </source>
</evidence>
<keyword evidence="5" id="KW-1185">Reference proteome</keyword>
<accession>A0A2W0HUS6</accession>
<dbReference type="Gene3D" id="3.40.50.10810">
    <property type="entry name" value="Tandem AAA-ATPase domain"/>
    <property type="match status" value="1"/>
</dbReference>
<gene>
    <name evidence="4" type="ORF">CR205_02120</name>
</gene>
<name>A0A2W0HUS6_9BACI</name>
<feature type="domain" description="Helicase C-terminal" evidence="3">
    <location>
        <begin position="716"/>
        <end position="871"/>
    </location>
</feature>
<dbReference type="CDD" id="cd18793">
    <property type="entry name" value="SF2_C_SNF"/>
    <property type="match status" value="1"/>
</dbReference>
<dbReference type="Pfam" id="PF00176">
    <property type="entry name" value="SNF2-rel_dom"/>
    <property type="match status" value="1"/>
</dbReference>
<dbReference type="Gene3D" id="3.40.50.300">
    <property type="entry name" value="P-loop containing nucleotide triphosphate hydrolases"/>
    <property type="match status" value="1"/>
</dbReference>
<dbReference type="SMART" id="SM00490">
    <property type="entry name" value="HELICc"/>
    <property type="match status" value="1"/>
</dbReference>
<evidence type="ECO:0000256" key="1">
    <source>
        <dbReference type="ARBA" id="ARBA00022801"/>
    </source>
</evidence>
<proteinExistence type="predicted"/>
<dbReference type="InterPro" id="IPR014001">
    <property type="entry name" value="Helicase_ATP-bd"/>
</dbReference>
<dbReference type="OrthoDB" id="9760715at2"/>
<sequence>MKTNVERLGLFPDREAPGFFLWLERNGRPLAKSDQLLFKQRLFRHDEPSFFGTAFPLVSGEDMDGKPVTGTVIPFERADLLAGQHPEALQVKQAPVPGRFGSWQADLPDLPVIWPDSAACTGNPADVLFAGYTSEALEHLSADPDERIRRWTAALRDPGETYELPLHLYQFCLGRLGIEDKRPFQFALAVHEPDLFSDDWKVEIVITETKTRRTATLSEVTAGHHPFIHNPVMEIKEKVQRLAAVPGLEPFSSREPVLVMDDEAVYTLLQDFQTVCEQAGIAVLVPQSWERTVAFSLTGEVSPSPSGRGAEIDWFFSHHHTTLSEEQIREWVEEQRRFIQFENRWMRWDLQKAERYLKEINRIKNDHHASLFQAIQEIVYMPGTENDESSADDDETIRLSVSPHWFEAVRSTTSPNLHSRWKPMLKPYQIEGVEWLLSMRSLGLGACLADEMGLGKTVQAIAYSEHVSKAEDQPVLIVCPTSLLENWRTELARFAPELDVTVYYGSPAVRAGIDLKKSDVVLTTYPILVKDAIFSTAEWAAVLFDEAQMIKNNRTRVWKEAKKLNAGHRIAVTGTPVENRPAELWALFDWFAEGYLGTLSSFLKRFSGDRETRLKKVIEPFVLRRTKQRQRLDWQIPDKKEVTRSCELTREQHLLYRAVVEETTESLDFLAPPERKGVFFKGLTRLKQICNHPAQYYDERRPLDGRSGKWQLFMNTIDELLSEGRRIVVFTQYRRMGHLLQQGLDEAFCLSPGFLNGSMKMKERFQLVDRFNQGEAGPVLLVSIRTGGTGLNMTGASEVIHYDRWWNPAVDRQAADRVHRIGQTKPVTIHALTTRGTVEESIEKALAQKEELYQSLFKDGGQTPVWQMPPDRLRTLFYGEE</sequence>
<evidence type="ECO:0000259" key="2">
    <source>
        <dbReference type="PROSITE" id="PS51192"/>
    </source>
</evidence>
<dbReference type="InterPro" id="IPR038718">
    <property type="entry name" value="SNF2-like_sf"/>
</dbReference>
<dbReference type="Pfam" id="PF00271">
    <property type="entry name" value="Helicase_C"/>
    <property type="match status" value="1"/>
</dbReference>
<dbReference type="GO" id="GO:0016787">
    <property type="term" value="F:hydrolase activity"/>
    <property type="evidence" value="ECO:0007669"/>
    <property type="project" value="UniProtKB-KW"/>
</dbReference>
<dbReference type="InterPro" id="IPR049730">
    <property type="entry name" value="SNF2/RAD54-like_C"/>
</dbReference>
<organism evidence="4 5">
    <name type="scientific">Alteribacter lacisalsi</name>
    <dbReference type="NCBI Taxonomy" id="2045244"/>
    <lineage>
        <taxon>Bacteria</taxon>
        <taxon>Bacillati</taxon>
        <taxon>Bacillota</taxon>
        <taxon>Bacilli</taxon>
        <taxon>Bacillales</taxon>
        <taxon>Bacillaceae</taxon>
        <taxon>Alteribacter</taxon>
    </lineage>
</organism>
<evidence type="ECO:0000313" key="5">
    <source>
        <dbReference type="Proteomes" id="UP000248066"/>
    </source>
</evidence>
<dbReference type="SMART" id="SM00487">
    <property type="entry name" value="DEXDc"/>
    <property type="match status" value="1"/>
</dbReference>
<dbReference type="InterPro" id="IPR000330">
    <property type="entry name" value="SNF2_N"/>
</dbReference>
<comment type="caution">
    <text evidence="4">The sequence shown here is derived from an EMBL/GenBank/DDBJ whole genome shotgun (WGS) entry which is preliminary data.</text>
</comment>
<feature type="domain" description="Helicase ATP-binding" evidence="2">
    <location>
        <begin position="437"/>
        <end position="594"/>
    </location>
</feature>
<keyword evidence="1" id="KW-0378">Hydrolase</keyword>
<protein>
    <recommendedName>
        <fullName evidence="6">ATP-dependent helicase</fullName>
    </recommendedName>
</protein>
<dbReference type="GO" id="GO:0005524">
    <property type="term" value="F:ATP binding"/>
    <property type="evidence" value="ECO:0007669"/>
    <property type="project" value="InterPro"/>
</dbReference>
<dbReference type="Pfam" id="PF12419">
    <property type="entry name" value="DUF3670"/>
    <property type="match status" value="1"/>
</dbReference>